<feature type="domain" description="ART-PolyVal-like" evidence="1">
    <location>
        <begin position="1"/>
        <end position="171"/>
    </location>
</feature>
<dbReference type="EMBL" id="AP024686">
    <property type="protein sequence ID" value="BCX31491.1"/>
    <property type="molecule type" value="Genomic_DNA"/>
</dbReference>
<keyword evidence="2" id="KW-0614">Plasmid</keyword>
<dbReference type="Pfam" id="PF18760">
    <property type="entry name" value="ART-PolyVal"/>
    <property type="match status" value="1"/>
</dbReference>
<organism evidence="2 3">
    <name type="scientific">Latilactobacillus curvatus</name>
    <name type="common">Lactobacillus curvatus</name>
    <dbReference type="NCBI Taxonomy" id="28038"/>
    <lineage>
        <taxon>Bacteria</taxon>
        <taxon>Bacillati</taxon>
        <taxon>Bacillota</taxon>
        <taxon>Bacilli</taxon>
        <taxon>Lactobacillales</taxon>
        <taxon>Lactobacillaceae</taxon>
        <taxon>Latilactobacillus</taxon>
    </lineage>
</organism>
<sequence length="206" mass="23656">MKLYHGSDQKFNTFSLDNLGKNGKEQGAGVYLSPNRELAEMYSENKAHIDKGYLYTVQPQLDRALSLEKRTVSEKELSEIVDYLETNSTDFLSNYGDVDYSGYEDVKAEAIELLNDNENDIDLFNDLVNTSGDNTTVVNAFDDVGNYTHAVAQNQTRLDDEVYIVFDPNRINIEECEEVHPESNKLKRDKKKQAIQQYSKQQFERD</sequence>
<dbReference type="Proteomes" id="UP000825100">
    <property type="component" value="Plasmid WDN19_con2"/>
</dbReference>
<protein>
    <recommendedName>
        <fullName evidence="1">ART-PolyVal-like domain-containing protein</fullName>
    </recommendedName>
</protein>
<name>A0ABN6GL06_LATCU</name>
<keyword evidence="3" id="KW-1185">Reference proteome</keyword>
<proteinExistence type="predicted"/>
<evidence type="ECO:0000259" key="1">
    <source>
        <dbReference type="Pfam" id="PF18760"/>
    </source>
</evidence>
<evidence type="ECO:0000313" key="2">
    <source>
        <dbReference type="EMBL" id="BCX31491.1"/>
    </source>
</evidence>
<reference evidence="2 3" key="1">
    <citation type="submission" date="2021-05" db="EMBL/GenBank/DDBJ databases">
        <title>Complete Genome Sequence of Latilactobacillus sp. Strain WDN19, a High D-Aspartate-producing Lactic Acid Bacterium Isolated from a Japanese Pickle.</title>
        <authorList>
            <person name="Kajitani K."/>
            <person name="Takahashi S."/>
        </authorList>
    </citation>
    <scope>NUCLEOTIDE SEQUENCE [LARGE SCALE GENOMIC DNA]</scope>
    <source>
        <strain evidence="2 3">WDN19</strain>
        <plasmid evidence="2 3">WDN19_con2</plasmid>
    </source>
</reference>
<dbReference type="InterPro" id="IPR049522">
    <property type="entry name" value="ART-PolyVal_dom"/>
</dbReference>
<dbReference type="RefSeq" id="WP_052039235.1">
    <property type="nucleotide sequence ID" value="NZ_AP024686.1"/>
</dbReference>
<accession>A0ABN6GL06</accession>
<gene>
    <name evidence="2" type="ORF">LTWDN19_20580</name>
</gene>
<geneLocation type="plasmid" evidence="2 3">
    <name>WDN19_con2</name>
</geneLocation>
<evidence type="ECO:0000313" key="3">
    <source>
        <dbReference type="Proteomes" id="UP000825100"/>
    </source>
</evidence>